<keyword evidence="2" id="KW-1185">Reference proteome</keyword>
<name>A0ACB8YSS4_CICIN</name>
<accession>A0ACB8YSS4</accession>
<reference evidence="2" key="1">
    <citation type="journal article" date="2022" name="Mol. Ecol. Resour.">
        <title>The genomes of chicory, endive, great burdock and yacon provide insights into Asteraceae palaeo-polyploidization history and plant inulin production.</title>
        <authorList>
            <person name="Fan W."/>
            <person name="Wang S."/>
            <person name="Wang H."/>
            <person name="Wang A."/>
            <person name="Jiang F."/>
            <person name="Liu H."/>
            <person name="Zhao H."/>
            <person name="Xu D."/>
            <person name="Zhang Y."/>
        </authorList>
    </citation>
    <scope>NUCLEOTIDE SEQUENCE [LARGE SCALE GENOMIC DNA]</scope>
    <source>
        <strain evidence="2">cv. Punajuju</strain>
    </source>
</reference>
<comment type="caution">
    <text evidence="1">The sequence shown here is derived from an EMBL/GenBank/DDBJ whole genome shotgun (WGS) entry which is preliminary data.</text>
</comment>
<gene>
    <name evidence="1" type="ORF">L2E82_46174</name>
</gene>
<sequence length="152" mass="16464">MRESIFQNRGSDEQFKVYFFERSGSPYLRRHGIVKLVKRAKKSLNPLFGLEVFKLSDSKTNLAGRIPVPSEMMQKQLIANRAASNRKCSKQVIVGGAVGGAATVGVAAVVLFVIRKRRRVSGSDPGATSWLPGATNNFDESKVIGVGGLGKV</sequence>
<evidence type="ECO:0000313" key="1">
    <source>
        <dbReference type="EMBL" id="KAI3688535.1"/>
    </source>
</evidence>
<dbReference type="Proteomes" id="UP001055811">
    <property type="component" value="Linkage Group LG09"/>
</dbReference>
<reference evidence="1 2" key="2">
    <citation type="journal article" date="2022" name="Mol. Ecol. Resour.">
        <title>The genomes of chicory, endive, great burdock and yacon provide insights into Asteraceae paleo-polyploidization history and plant inulin production.</title>
        <authorList>
            <person name="Fan W."/>
            <person name="Wang S."/>
            <person name="Wang H."/>
            <person name="Wang A."/>
            <person name="Jiang F."/>
            <person name="Liu H."/>
            <person name="Zhao H."/>
            <person name="Xu D."/>
            <person name="Zhang Y."/>
        </authorList>
    </citation>
    <scope>NUCLEOTIDE SEQUENCE [LARGE SCALE GENOMIC DNA]</scope>
    <source>
        <strain evidence="2">cv. Punajuju</strain>
        <tissue evidence="1">Leaves</tissue>
    </source>
</reference>
<protein>
    <submittedName>
        <fullName evidence="1">Uncharacterized protein</fullName>
    </submittedName>
</protein>
<dbReference type="EMBL" id="CM042017">
    <property type="protein sequence ID" value="KAI3688535.1"/>
    <property type="molecule type" value="Genomic_DNA"/>
</dbReference>
<evidence type="ECO:0000313" key="2">
    <source>
        <dbReference type="Proteomes" id="UP001055811"/>
    </source>
</evidence>
<proteinExistence type="predicted"/>
<organism evidence="1 2">
    <name type="scientific">Cichorium intybus</name>
    <name type="common">Chicory</name>
    <dbReference type="NCBI Taxonomy" id="13427"/>
    <lineage>
        <taxon>Eukaryota</taxon>
        <taxon>Viridiplantae</taxon>
        <taxon>Streptophyta</taxon>
        <taxon>Embryophyta</taxon>
        <taxon>Tracheophyta</taxon>
        <taxon>Spermatophyta</taxon>
        <taxon>Magnoliopsida</taxon>
        <taxon>eudicotyledons</taxon>
        <taxon>Gunneridae</taxon>
        <taxon>Pentapetalae</taxon>
        <taxon>asterids</taxon>
        <taxon>campanulids</taxon>
        <taxon>Asterales</taxon>
        <taxon>Asteraceae</taxon>
        <taxon>Cichorioideae</taxon>
        <taxon>Cichorieae</taxon>
        <taxon>Cichoriinae</taxon>
        <taxon>Cichorium</taxon>
    </lineage>
</organism>